<keyword evidence="4 5" id="KW-0663">Pyridoxal phosphate</keyword>
<dbReference type="EMBL" id="BDQX01000039">
    <property type="protein sequence ID" value="GBG06279.1"/>
    <property type="molecule type" value="Genomic_DNA"/>
</dbReference>
<accession>A0A2R5EKW7</accession>
<dbReference type="InterPro" id="IPR015422">
    <property type="entry name" value="PyrdxlP-dep_Trfase_small"/>
</dbReference>
<organism evidence="6 7">
    <name type="scientific">Paenibacillus agaridevorans</name>
    <dbReference type="NCBI Taxonomy" id="171404"/>
    <lineage>
        <taxon>Bacteria</taxon>
        <taxon>Bacillati</taxon>
        <taxon>Bacillota</taxon>
        <taxon>Bacilli</taxon>
        <taxon>Bacillales</taxon>
        <taxon>Paenibacillaceae</taxon>
        <taxon>Paenibacillus</taxon>
    </lineage>
</organism>
<dbReference type="Proteomes" id="UP000245202">
    <property type="component" value="Unassembled WGS sequence"/>
</dbReference>
<dbReference type="PANTHER" id="PTHR11986">
    <property type="entry name" value="AMINOTRANSFERASE CLASS III"/>
    <property type="match status" value="1"/>
</dbReference>
<sequence length="504" mass="56561">MNAVISAAISLMDLDKEEAERLASEEIEFLPDSYVSKMDGLLGNIGKPFVSELKKALSGAPTDAFKNASNTKASPIGGLGYVRLGEDGRLYLAAKSEHYHTPLGHNFPGYKLIDLARALGITNASHNNTRGYITRLLERELVRTINGLRPEETDGLEAILASRESHVLNRVINLETGSLACEAGIKMMLARFYRLDSTFPQPKYEGRTPVFFVMADHDGGTKANYHGTTIFAQLMRDMWPGLYEKLEEAGVLKVCPVRINDWDDFREKFERYNKPPYKVAGFLHEIILMNYGGIKLERDYLHKAYALCHDNDIPILCDEIQSCMWYPTIYLFREYGLNPDFVVIGKGFPGGQYPASRIITTAEMDTLNQFGALVTNGQEELAALAYLITMKFTEENESFIREMGEYYEDKLRELASRYPTLIERTEGLGHLSTLLFYEAQTVSRFTGMLNHACIDISAQTYKASCPPAALTKPPIIATKEMIDYVVKIMDDALQTIGAKELELG</sequence>
<dbReference type="InterPro" id="IPR015421">
    <property type="entry name" value="PyrdxlP-dep_Trfase_major"/>
</dbReference>
<keyword evidence="2" id="KW-0032">Aminotransferase</keyword>
<evidence type="ECO:0000256" key="2">
    <source>
        <dbReference type="ARBA" id="ARBA00022576"/>
    </source>
</evidence>
<reference evidence="6 7" key="1">
    <citation type="submission" date="2017-08" db="EMBL/GenBank/DDBJ databases">
        <title>Substantial Increase in Enzyme Production by Combined Drug-Resistance Mutations in Paenibacillus agaridevorans.</title>
        <authorList>
            <person name="Tanaka Y."/>
            <person name="Funane K."/>
            <person name="Hosaka T."/>
            <person name="Shiwa Y."/>
            <person name="Fujita N."/>
            <person name="Miyazaki T."/>
            <person name="Yoshikawa H."/>
            <person name="Murakami K."/>
            <person name="Kasahara K."/>
            <person name="Inaoka T."/>
            <person name="Hiraga Y."/>
            <person name="Ochi K."/>
        </authorList>
    </citation>
    <scope>NUCLEOTIDE SEQUENCE [LARGE SCALE GENOMIC DNA]</scope>
    <source>
        <strain evidence="6 7">T-3040</strain>
    </source>
</reference>
<protein>
    <submittedName>
        <fullName evidence="6">Uncharacterized protein</fullName>
    </submittedName>
</protein>
<dbReference type="Pfam" id="PF00202">
    <property type="entry name" value="Aminotran_3"/>
    <property type="match status" value="1"/>
</dbReference>
<comment type="caution">
    <text evidence="6">The sequence shown here is derived from an EMBL/GenBank/DDBJ whole genome shotgun (WGS) entry which is preliminary data.</text>
</comment>
<evidence type="ECO:0000256" key="5">
    <source>
        <dbReference type="RuleBase" id="RU003560"/>
    </source>
</evidence>
<dbReference type="InterPro" id="IPR005814">
    <property type="entry name" value="Aminotrans_3"/>
</dbReference>
<dbReference type="GO" id="GO:0008483">
    <property type="term" value="F:transaminase activity"/>
    <property type="evidence" value="ECO:0007669"/>
    <property type="project" value="UniProtKB-KW"/>
</dbReference>
<dbReference type="PANTHER" id="PTHR11986:SF79">
    <property type="entry name" value="ACETYLORNITHINE AMINOTRANSFERASE, MITOCHONDRIAL"/>
    <property type="match status" value="1"/>
</dbReference>
<evidence type="ECO:0000256" key="4">
    <source>
        <dbReference type="ARBA" id="ARBA00022898"/>
    </source>
</evidence>
<dbReference type="AlphaFoldDB" id="A0A2R5EKW7"/>
<evidence type="ECO:0000256" key="3">
    <source>
        <dbReference type="ARBA" id="ARBA00022679"/>
    </source>
</evidence>
<gene>
    <name evidence="6" type="ORF">PAT3040_00796</name>
</gene>
<name>A0A2R5EKW7_9BACL</name>
<dbReference type="Gene3D" id="3.90.1150.10">
    <property type="entry name" value="Aspartate Aminotransferase, domain 1"/>
    <property type="match status" value="1"/>
</dbReference>
<dbReference type="InterPro" id="IPR050103">
    <property type="entry name" value="Class-III_PLP-dep_AT"/>
</dbReference>
<evidence type="ECO:0000313" key="7">
    <source>
        <dbReference type="Proteomes" id="UP000245202"/>
    </source>
</evidence>
<dbReference type="SUPFAM" id="SSF53383">
    <property type="entry name" value="PLP-dependent transferases"/>
    <property type="match status" value="1"/>
</dbReference>
<comment type="cofactor">
    <cofactor evidence="1">
        <name>pyridoxal 5'-phosphate</name>
        <dbReference type="ChEBI" id="CHEBI:597326"/>
    </cofactor>
</comment>
<comment type="similarity">
    <text evidence="5">Belongs to the class-III pyridoxal-phosphate-dependent aminotransferase family.</text>
</comment>
<evidence type="ECO:0000256" key="1">
    <source>
        <dbReference type="ARBA" id="ARBA00001933"/>
    </source>
</evidence>
<dbReference type="InterPro" id="IPR015424">
    <property type="entry name" value="PyrdxlP-dep_Trfase"/>
</dbReference>
<dbReference type="GO" id="GO:0030170">
    <property type="term" value="F:pyridoxal phosphate binding"/>
    <property type="evidence" value="ECO:0007669"/>
    <property type="project" value="InterPro"/>
</dbReference>
<evidence type="ECO:0000313" key="6">
    <source>
        <dbReference type="EMBL" id="GBG06279.1"/>
    </source>
</evidence>
<keyword evidence="7" id="KW-1185">Reference proteome</keyword>
<dbReference type="GO" id="GO:0042802">
    <property type="term" value="F:identical protein binding"/>
    <property type="evidence" value="ECO:0007669"/>
    <property type="project" value="TreeGrafter"/>
</dbReference>
<dbReference type="Gene3D" id="3.40.640.10">
    <property type="entry name" value="Type I PLP-dependent aspartate aminotransferase-like (Major domain)"/>
    <property type="match status" value="1"/>
</dbReference>
<proteinExistence type="inferred from homology"/>
<keyword evidence="3" id="KW-0808">Transferase</keyword>